<organism evidence="1 2">
    <name type="scientific">Cinnamomum micranthum f. kanehirae</name>
    <dbReference type="NCBI Taxonomy" id="337451"/>
    <lineage>
        <taxon>Eukaryota</taxon>
        <taxon>Viridiplantae</taxon>
        <taxon>Streptophyta</taxon>
        <taxon>Embryophyta</taxon>
        <taxon>Tracheophyta</taxon>
        <taxon>Spermatophyta</taxon>
        <taxon>Magnoliopsida</taxon>
        <taxon>Magnoliidae</taxon>
        <taxon>Laurales</taxon>
        <taxon>Lauraceae</taxon>
        <taxon>Cinnamomum</taxon>
    </lineage>
</organism>
<comment type="caution">
    <text evidence="1">The sequence shown here is derived from an EMBL/GenBank/DDBJ whole genome shotgun (WGS) entry which is preliminary data.</text>
</comment>
<dbReference type="OrthoDB" id="10609608at2759"/>
<name>A0A3S3QSJ6_9MAGN</name>
<sequence>MSSRIFPLQSSALPTELRSRLNIFFETKSRHRPQKIVAVDRLPLLSLAFVRCFAGDEADELGRALLNSLFGFFRYLGVRREGFLHDATHVGNGEETILLFCGAVAGISSCHE</sequence>
<dbReference type="EMBL" id="QPKB01000008">
    <property type="protein sequence ID" value="RWR89853.1"/>
    <property type="molecule type" value="Genomic_DNA"/>
</dbReference>
<dbReference type="Proteomes" id="UP000283530">
    <property type="component" value="Unassembled WGS sequence"/>
</dbReference>
<accession>A0A3S3QSJ6</accession>
<protein>
    <submittedName>
        <fullName evidence="1">Uncharacterized protein</fullName>
    </submittedName>
</protein>
<evidence type="ECO:0000313" key="2">
    <source>
        <dbReference type="Proteomes" id="UP000283530"/>
    </source>
</evidence>
<proteinExistence type="predicted"/>
<keyword evidence="2" id="KW-1185">Reference proteome</keyword>
<dbReference type="AlphaFoldDB" id="A0A3S3QSJ6"/>
<reference evidence="1 2" key="1">
    <citation type="journal article" date="2019" name="Nat. Plants">
        <title>Stout camphor tree genome fills gaps in understanding of flowering plant genome evolution.</title>
        <authorList>
            <person name="Chaw S.M."/>
            <person name="Liu Y.C."/>
            <person name="Wu Y.W."/>
            <person name="Wang H.Y."/>
            <person name="Lin C.I."/>
            <person name="Wu C.S."/>
            <person name="Ke H.M."/>
            <person name="Chang L.Y."/>
            <person name="Hsu C.Y."/>
            <person name="Yang H.T."/>
            <person name="Sudianto E."/>
            <person name="Hsu M.H."/>
            <person name="Wu K.P."/>
            <person name="Wang L.N."/>
            <person name="Leebens-Mack J.H."/>
            <person name="Tsai I.J."/>
        </authorList>
    </citation>
    <scope>NUCLEOTIDE SEQUENCE [LARGE SCALE GENOMIC DNA]</scope>
    <source>
        <strain evidence="2">cv. Chaw 1501</strain>
        <tissue evidence="1">Young leaves</tissue>
    </source>
</reference>
<gene>
    <name evidence="1" type="ORF">CKAN_01892500</name>
</gene>
<evidence type="ECO:0000313" key="1">
    <source>
        <dbReference type="EMBL" id="RWR89853.1"/>
    </source>
</evidence>